<protein>
    <submittedName>
        <fullName evidence="3">Lon protease 2, peroxisomal</fullName>
    </submittedName>
</protein>
<dbReference type="GO" id="GO:0030163">
    <property type="term" value="P:protein catabolic process"/>
    <property type="evidence" value="ECO:0007669"/>
    <property type="project" value="InterPro"/>
</dbReference>
<proteinExistence type="predicted"/>
<dbReference type="InterPro" id="IPR027417">
    <property type="entry name" value="P-loop_NTPase"/>
</dbReference>
<dbReference type="EMBL" id="PKPP01003542">
    <property type="protein sequence ID" value="PWA68910.1"/>
    <property type="molecule type" value="Genomic_DNA"/>
</dbReference>
<evidence type="ECO:0000313" key="4">
    <source>
        <dbReference type="Proteomes" id="UP000245207"/>
    </source>
</evidence>
<dbReference type="GO" id="GO:0004252">
    <property type="term" value="F:serine-type endopeptidase activity"/>
    <property type="evidence" value="ECO:0007669"/>
    <property type="project" value="InterPro"/>
</dbReference>
<organism evidence="3 4">
    <name type="scientific">Artemisia annua</name>
    <name type="common">Sweet wormwood</name>
    <dbReference type="NCBI Taxonomy" id="35608"/>
    <lineage>
        <taxon>Eukaryota</taxon>
        <taxon>Viridiplantae</taxon>
        <taxon>Streptophyta</taxon>
        <taxon>Embryophyta</taxon>
        <taxon>Tracheophyta</taxon>
        <taxon>Spermatophyta</taxon>
        <taxon>Magnoliopsida</taxon>
        <taxon>eudicotyledons</taxon>
        <taxon>Gunneridae</taxon>
        <taxon>Pentapetalae</taxon>
        <taxon>asterids</taxon>
        <taxon>campanulids</taxon>
        <taxon>Asterales</taxon>
        <taxon>Asteraceae</taxon>
        <taxon>Asteroideae</taxon>
        <taxon>Anthemideae</taxon>
        <taxon>Artemisiinae</taxon>
        <taxon>Artemisia</taxon>
    </lineage>
</organism>
<dbReference type="Proteomes" id="UP000245207">
    <property type="component" value="Unassembled WGS sequence"/>
</dbReference>
<dbReference type="GO" id="GO:0005524">
    <property type="term" value="F:ATP binding"/>
    <property type="evidence" value="ECO:0007669"/>
    <property type="project" value="InterPro"/>
</dbReference>
<keyword evidence="1" id="KW-0175">Coiled coil</keyword>
<dbReference type="PANTHER" id="PTHR10046">
    <property type="entry name" value="ATP DEPENDENT LON PROTEASE FAMILY MEMBER"/>
    <property type="match status" value="1"/>
</dbReference>
<keyword evidence="4" id="KW-1185">Reference proteome</keyword>
<sequence length="667" mass="75524">MDSETWVQASLSSVQFNSAGMTVGLAAGCSSLHGDDGRAPHFFEFRFCPCKIDFGFHGLAVLATGPVVNDDNEANVAAHICDQAQSKKRKRHMDEVSTRPRRSNTVTFTLWNEMARGTIGELLLENPQNQKDFHTHKEEVKIPGLENGENRKNPSWKRKEWSSNTVTFTLWNEMARGTIGELLLENPQNQKDFHTRKEEVKIPGLENGENRKNPSWKRKEWSMYKNVGGVRQQCSAASISITITVSNLQLCTANNLYQFKPDAKSPVICFVVRPGLVKTSLASSIAAALCRRFVRISLDCLKDEADIRRHRRTYIGSLSGHLIDGLKEIDDEICRVKLELKTSMDVNHSACNEAKSAILMIIKANAHYVSLMSNEIQRKAYIINVEYVEALEEIINKYCEELRKTHESHHELIRKFKETTDLNLKKLDARRMNVEVKFAELSQTVLENKKNEVKKVNALMGKIKEVNMESVPSDLPIVKPYVPPIPFLGRLKAVRKEETSKDQVKKMEARNLQDEEAIPHAKIESTTTQNGMISNSSFITNDLASFPIQVAEMMDDVVQPLSSQTKLITPPDDGYVTPATEPILVKPEKEFGGQVIYTTVNNKEANEAWKPITQPQHEVFILTNPSVRLGKLSRGEYYASNNSYVKSRLRSPDQAIVNIPWETSHYW</sequence>
<evidence type="ECO:0000313" key="3">
    <source>
        <dbReference type="EMBL" id="PWA68910.1"/>
    </source>
</evidence>
<name>A0A2U1N5X2_ARTAN</name>
<dbReference type="GO" id="GO:0006508">
    <property type="term" value="P:proteolysis"/>
    <property type="evidence" value="ECO:0007669"/>
    <property type="project" value="UniProtKB-KW"/>
</dbReference>
<dbReference type="InterPro" id="IPR027065">
    <property type="entry name" value="Lon_Prtase"/>
</dbReference>
<feature type="compositionally biased region" description="Basic and acidic residues" evidence="2">
    <location>
        <begin position="208"/>
        <end position="217"/>
    </location>
</feature>
<keyword evidence="3" id="KW-0645">Protease</keyword>
<dbReference type="Gene3D" id="3.40.50.300">
    <property type="entry name" value="P-loop containing nucleotide triphosphate hydrolases"/>
    <property type="match status" value="1"/>
</dbReference>
<comment type="caution">
    <text evidence="3">The sequence shown here is derived from an EMBL/GenBank/DDBJ whole genome shotgun (WGS) entry which is preliminary data.</text>
</comment>
<evidence type="ECO:0000256" key="1">
    <source>
        <dbReference type="SAM" id="Coils"/>
    </source>
</evidence>
<gene>
    <name evidence="3" type="ORF">CTI12_AA304140</name>
</gene>
<dbReference type="AlphaFoldDB" id="A0A2U1N5X2"/>
<evidence type="ECO:0000256" key="2">
    <source>
        <dbReference type="SAM" id="MobiDB-lite"/>
    </source>
</evidence>
<feature type="coiled-coil region" evidence="1">
    <location>
        <begin position="388"/>
        <end position="444"/>
    </location>
</feature>
<dbReference type="STRING" id="35608.A0A2U1N5X2"/>
<accession>A0A2U1N5X2</accession>
<keyword evidence="3" id="KW-0378">Hydrolase</keyword>
<dbReference type="GO" id="GO:0004176">
    <property type="term" value="F:ATP-dependent peptidase activity"/>
    <property type="evidence" value="ECO:0007669"/>
    <property type="project" value="InterPro"/>
</dbReference>
<reference evidence="3 4" key="1">
    <citation type="journal article" date="2018" name="Mol. Plant">
        <title>The genome of Artemisia annua provides insight into the evolution of Asteraceae family and artemisinin biosynthesis.</title>
        <authorList>
            <person name="Shen Q."/>
            <person name="Zhang L."/>
            <person name="Liao Z."/>
            <person name="Wang S."/>
            <person name="Yan T."/>
            <person name="Shi P."/>
            <person name="Liu M."/>
            <person name="Fu X."/>
            <person name="Pan Q."/>
            <person name="Wang Y."/>
            <person name="Lv Z."/>
            <person name="Lu X."/>
            <person name="Zhang F."/>
            <person name="Jiang W."/>
            <person name="Ma Y."/>
            <person name="Chen M."/>
            <person name="Hao X."/>
            <person name="Li L."/>
            <person name="Tang Y."/>
            <person name="Lv G."/>
            <person name="Zhou Y."/>
            <person name="Sun X."/>
            <person name="Brodelius P.E."/>
            <person name="Rose J.K.C."/>
            <person name="Tang K."/>
        </authorList>
    </citation>
    <scope>NUCLEOTIDE SEQUENCE [LARGE SCALE GENOMIC DNA]</scope>
    <source>
        <strain evidence="4">cv. Huhao1</strain>
        <tissue evidence="3">Leaf</tissue>
    </source>
</reference>
<feature type="region of interest" description="Disordered" evidence="2">
    <location>
        <begin position="197"/>
        <end position="217"/>
    </location>
</feature>